<dbReference type="Gene3D" id="1.10.10.10">
    <property type="entry name" value="Winged helix-like DNA-binding domain superfamily/Winged helix DNA-binding domain"/>
    <property type="match status" value="1"/>
</dbReference>
<name>A0A1M7U8F9_9BRAD</name>
<comment type="similarity">
    <text evidence="2">Belongs to the LysR transcriptional regulatory family.</text>
</comment>
<dbReference type="Gene3D" id="3.40.190.290">
    <property type="match status" value="1"/>
</dbReference>
<dbReference type="PRINTS" id="PR00039">
    <property type="entry name" value="HTHLYSR"/>
</dbReference>
<proteinExistence type="inferred from homology"/>
<reference evidence="8" key="1">
    <citation type="submission" date="2016-11" db="EMBL/GenBank/DDBJ databases">
        <authorList>
            <person name="Varghese N."/>
            <person name="Submissions S."/>
        </authorList>
    </citation>
    <scope>NUCLEOTIDE SEQUENCE [LARGE SCALE GENOMIC DNA]</scope>
    <source>
        <strain evidence="8">GAS401</strain>
    </source>
</reference>
<comment type="function">
    <text evidence="1">NodD regulates the expression of the nodABCFE genes which encode other nodulation proteins. NodD is also a negative regulator of its own expression. Binds flavonoids as inducers.</text>
</comment>
<organism evidence="7 8">
    <name type="scientific">Bradyrhizobium erythrophlei</name>
    <dbReference type="NCBI Taxonomy" id="1437360"/>
    <lineage>
        <taxon>Bacteria</taxon>
        <taxon>Pseudomonadati</taxon>
        <taxon>Pseudomonadota</taxon>
        <taxon>Alphaproteobacteria</taxon>
        <taxon>Hyphomicrobiales</taxon>
        <taxon>Nitrobacteraceae</taxon>
        <taxon>Bradyrhizobium</taxon>
    </lineage>
</organism>
<dbReference type="RefSeq" id="WP_072820301.1">
    <property type="nucleotide sequence ID" value="NZ_LT670849.1"/>
</dbReference>
<dbReference type="Pfam" id="PF03466">
    <property type="entry name" value="LysR_substrate"/>
    <property type="match status" value="1"/>
</dbReference>
<dbReference type="InterPro" id="IPR005119">
    <property type="entry name" value="LysR_subst-bd"/>
</dbReference>
<dbReference type="EMBL" id="LT670849">
    <property type="protein sequence ID" value="SHN79319.1"/>
    <property type="molecule type" value="Genomic_DNA"/>
</dbReference>
<dbReference type="SUPFAM" id="SSF53850">
    <property type="entry name" value="Periplasmic binding protein-like II"/>
    <property type="match status" value="1"/>
</dbReference>
<evidence type="ECO:0000256" key="1">
    <source>
        <dbReference type="ARBA" id="ARBA00003502"/>
    </source>
</evidence>
<dbReference type="GO" id="GO:0003700">
    <property type="term" value="F:DNA-binding transcription factor activity"/>
    <property type="evidence" value="ECO:0007669"/>
    <property type="project" value="InterPro"/>
</dbReference>
<evidence type="ECO:0000256" key="4">
    <source>
        <dbReference type="ARBA" id="ARBA00023125"/>
    </source>
</evidence>
<dbReference type="InterPro" id="IPR000847">
    <property type="entry name" value="LysR_HTH_N"/>
</dbReference>
<accession>A0A1M7U8F9</accession>
<protein>
    <submittedName>
        <fullName evidence="7">Transcriptional regulator, LysR family</fullName>
    </submittedName>
</protein>
<feature type="domain" description="HTH lysR-type" evidence="6">
    <location>
        <begin position="1"/>
        <end position="59"/>
    </location>
</feature>
<evidence type="ECO:0000256" key="5">
    <source>
        <dbReference type="ARBA" id="ARBA00023163"/>
    </source>
</evidence>
<dbReference type="CDD" id="cd08422">
    <property type="entry name" value="PBP2_CrgA_like"/>
    <property type="match status" value="1"/>
</dbReference>
<dbReference type="PANTHER" id="PTHR30537:SF80">
    <property type="entry name" value="TRANSCRIPTIONAL REGULATOR"/>
    <property type="match status" value="1"/>
</dbReference>
<evidence type="ECO:0000256" key="2">
    <source>
        <dbReference type="ARBA" id="ARBA00009437"/>
    </source>
</evidence>
<dbReference type="GO" id="GO:0003677">
    <property type="term" value="F:DNA binding"/>
    <property type="evidence" value="ECO:0007669"/>
    <property type="project" value="UniProtKB-KW"/>
</dbReference>
<dbReference type="AlphaFoldDB" id="A0A1M7U8F9"/>
<evidence type="ECO:0000313" key="8">
    <source>
        <dbReference type="Proteomes" id="UP000184096"/>
    </source>
</evidence>
<keyword evidence="8" id="KW-1185">Reference proteome</keyword>
<dbReference type="Proteomes" id="UP000184096">
    <property type="component" value="Chromosome I"/>
</dbReference>
<keyword evidence="3" id="KW-0805">Transcription regulation</keyword>
<evidence type="ECO:0000259" key="6">
    <source>
        <dbReference type="PROSITE" id="PS50931"/>
    </source>
</evidence>
<evidence type="ECO:0000313" key="7">
    <source>
        <dbReference type="EMBL" id="SHN79319.1"/>
    </source>
</evidence>
<dbReference type="SUPFAM" id="SSF46785">
    <property type="entry name" value="Winged helix' DNA-binding domain"/>
    <property type="match status" value="1"/>
</dbReference>
<dbReference type="Pfam" id="PF00126">
    <property type="entry name" value="HTH_1"/>
    <property type="match status" value="1"/>
</dbReference>
<keyword evidence="5" id="KW-0804">Transcription</keyword>
<dbReference type="FunFam" id="1.10.10.10:FF:000001">
    <property type="entry name" value="LysR family transcriptional regulator"/>
    <property type="match status" value="1"/>
</dbReference>
<dbReference type="PANTHER" id="PTHR30537">
    <property type="entry name" value="HTH-TYPE TRANSCRIPTIONAL REGULATOR"/>
    <property type="match status" value="1"/>
</dbReference>
<sequence>MDRLEGIKIFVRVVESGSFSAVARELGTGQPAISKQVAALEEHLGAQLLVRTSRSLSLTEAGRDFYESAVRLISDFEAAESRIGSGQASPSGVVRVSAAPGFSHRYVVPKLPSFRARFPKVVVEMLASERTSNLVEEGIDLAIRNGPLSDSSLVARKIGESAVVAVASAEYLERRGEPTRPGDIDGHDGVIFVSQNGPRPWTFATRAGVISYQAAASFRSNDGEEQRAAVLAGLGITQAPHWLFAADIRAGTVRRILRDCEPAKIPISAVRPASRRQPSKVAVFVDFLAELLADEET</sequence>
<dbReference type="PROSITE" id="PS50931">
    <property type="entry name" value="HTH_LYSR"/>
    <property type="match status" value="1"/>
</dbReference>
<dbReference type="OrthoDB" id="9786526at2"/>
<dbReference type="InterPro" id="IPR036388">
    <property type="entry name" value="WH-like_DNA-bd_sf"/>
</dbReference>
<evidence type="ECO:0000256" key="3">
    <source>
        <dbReference type="ARBA" id="ARBA00023015"/>
    </source>
</evidence>
<dbReference type="InterPro" id="IPR058163">
    <property type="entry name" value="LysR-type_TF_proteobact-type"/>
</dbReference>
<dbReference type="InterPro" id="IPR036390">
    <property type="entry name" value="WH_DNA-bd_sf"/>
</dbReference>
<keyword evidence="4" id="KW-0238">DNA-binding</keyword>
<gene>
    <name evidence="7" type="ORF">SAMN05444170_3988</name>
</gene>